<evidence type="ECO:0000313" key="2">
    <source>
        <dbReference type="EMBL" id="EEH56112.1"/>
    </source>
</evidence>
<dbReference type="AlphaFoldDB" id="C1MW60"/>
<dbReference type="RefSeq" id="XP_003060160.1">
    <property type="nucleotide sequence ID" value="XM_003060114.1"/>
</dbReference>
<dbReference type="KEGG" id="mpp:MICPUCDRAFT_59637"/>
<gene>
    <name evidence="2" type="ORF">MICPUCDRAFT_59637</name>
</gene>
<dbReference type="Proteomes" id="UP000001876">
    <property type="component" value="Unassembled WGS sequence"/>
</dbReference>
<name>C1MW60_MICPC</name>
<dbReference type="EMBL" id="GG663741">
    <property type="protein sequence ID" value="EEH56112.1"/>
    <property type="molecule type" value="Genomic_DNA"/>
</dbReference>
<dbReference type="OrthoDB" id="415411at2759"/>
<sequence length="196" mass="22273">MGRQVLHIDDADGNQLHRKRAVPESPRPESASWNFLAGARGTPSAPSPTRQLVDPNAPPPSRPKPFKPGWRSKRHEPAIDPAAERRELEQRRAERGEVRAGIRCDYLVHNDTKCGVDPITGYVRDRLKAVITDYPPRGGPRSLPMRPPETVEKERTRGNVHWTYKHPDEARAAQKQARPISHWFPYDRVRVVNADP</sequence>
<evidence type="ECO:0000256" key="1">
    <source>
        <dbReference type="SAM" id="MobiDB-lite"/>
    </source>
</evidence>
<keyword evidence="3" id="KW-1185">Reference proteome</keyword>
<accession>C1MW60</accession>
<feature type="region of interest" description="Disordered" evidence="1">
    <location>
        <begin position="133"/>
        <end position="155"/>
    </location>
</feature>
<reference evidence="2 3" key="1">
    <citation type="journal article" date="2009" name="Science">
        <title>Green evolution and dynamic adaptations revealed by genomes of the marine picoeukaryotes Micromonas.</title>
        <authorList>
            <person name="Worden A.Z."/>
            <person name="Lee J.H."/>
            <person name="Mock T."/>
            <person name="Rouze P."/>
            <person name="Simmons M.P."/>
            <person name="Aerts A.L."/>
            <person name="Allen A.E."/>
            <person name="Cuvelier M.L."/>
            <person name="Derelle E."/>
            <person name="Everett M.V."/>
            <person name="Foulon E."/>
            <person name="Grimwood J."/>
            <person name="Gundlach H."/>
            <person name="Henrissat B."/>
            <person name="Napoli C."/>
            <person name="McDonald S.M."/>
            <person name="Parker M.S."/>
            <person name="Rombauts S."/>
            <person name="Salamov A."/>
            <person name="Von Dassow P."/>
            <person name="Badger J.H."/>
            <person name="Coutinho P.M."/>
            <person name="Demir E."/>
            <person name="Dubchak I."/>
            <person name="Gentemann C."/>
            <person name="Eikrem W."/>
            <person name="Gready J.E."/>
            <person name="John U."/>
            <person name="Lanier W."/>
            <person name="Lindquist E.A."/>
            <person name="Lucas S."/>
            <person name="Mayer K.F."/>
            <person name="Moreau H."/>
            <person name="Not F."/>
            <person name="Otillar R."/>
            <person name="Panaud O."/>
            <person name="Pangilinan J."/>
            <person name="Paulsen I."/>
            <person name="Piegu B."/>
            <person name="Poliakov A."/>
            <person name="Robbens S."/>
            <person name="Schmutz J."/>
            <person name="Toulza E."/>
            <person name="Wyss T."/>
            <person name="Zelensky A."/>
            <person name="Zhou K."/>
            <person name="Armbrust E.V."/>
            <person name="Bhattacharya D."/>
            <person name="Goodenough U.W."/>
            <person name="Van de Peer Y."/>
            <person name="Grigoriev I.V."/>
        </authorList>
    </citation>
    <scope>NUCLEOTIDE SEQUENCE [LARGE SCALE GENOMIC DNA]</scope>
    <source>
        <strain evidence="2 3">CCMP1545</strain>
    </source>
</reference>
<protein>
    <submittedName>
        <fullName evidence="2">Uncharacterized protein</fullName>
    </submittedName>
</protein>
<feature type="compositionally biased region" description="Basic and acidic residues" evidence="1">
    <location>
        <begin position="1"/>
        <end position="10"/>
    </location>
</feature>
<proteinExistence type="predicted"/>
<evidence type="ECO:0000313" key="3">
    <source>
        <dbReference type="Proteomes" id="UP000001876"/>
    </source>
</evidence>
<feature type="region of interest" description="Disordered" evidence="1">
    <location>
        <begin position="1"/>
        <end position="92"/>
    </location>
</feature>
<organism evidence="3">
    <name type="scientific">Micromonas pusilla (strain CCMP1545)</name>
    <name type="common">Picoplanktonic green alga</name>
    <dbReference type="NCBI Taxonomy" id="564608"/>
    <lineage>
        <taxon>Eukaryota</taxon>
        <taxon>Viridiplantae</taxon>
        <taxon>Chlorophyta</taxon>
        <taxon>Mamiellophyceae</taxon>
        <taxon>Mamiellales</taxon>
        <taxon>Mamiellaceae</taxon>
        <taxon>Micromonas</taxon>
    </lineage>
</organism>
<dbReference type="GeneID" id="9685598"/>
<feature type="compositionally biased region" description="Basic and acidic residues" evidence="1">
    <location>
        <begin position="75"/>
        <end position="92"/>
    </location>
</feature>